<reference evidence="3 4" key="2">
    <citation type="submission" date="2024-03" db="EMBL/GenBank/DDBJ databases">
        <title>Complete genome sequence of the green alga Chloropicon roscoffensis RCC1871.</title>
        <authorList>
            <person name="Lemieux C."/>
            <person name="Pombert J.-F."/>
            <person name="Otis C."/>
            <person name="Turmel M."/>
        </authorList>
    </citation>
    <scope>NUCLEOTIDE SEQUENCE [LARGE SCALE GENOMIC DNA]</scope>
    <source>
        <strain evidence="3 4">RCC1871</strain>
    </source>
</reference>
<dbReference type="PANTHER" id="PTHR33973:SF4">
    <property type="entry name" value="OS07G0153300 PROTEIN"/>
    <property type="match status" value="1"/>
</dbReference>
<dbReference type="InterPro" id="IPR010775">
    <property type="entry name" value="DUF1365"/>
</dbReference>
<dbReference type="Pfam" id="PF07103">
    <property type="entry name" value="DUF1365"/>
    <property type="match status" value="1"/>
</dbReference>
<reference evidence="2" key="1">
    <citation type="submission" date="2021-01" db="EMBL/GenBank/DDBJ databases">
        <authorList>
            <person name="Corre E."/>
            <person name="Pelletier E."/>
            <person name="Niang G."/>
            <person name="Scheremetjew M."/>
            <person name="Finn R."/>
            <person name="Kale V."/>
            <person name="Holt S."/>
            <person name="Cochrane G."/>
            <person name="Meng A."/>
            <person name="Brown T."/>
            <person name="Cohen L."/>
        </authorList>
    </citation>
    <scope>NUCLEOTIDE SEQUENCE</scope>
    <source>
        <strain evidence="2">RCC1871</strain>
    </source>
</reference>
<protein>
    <submittedName>
        <fullName evidence="3">DUF1365 domain-containing protein</fullName>
    </submittedName>
</protein>
<name>A0A7S3FT75_9CHLO</name>
<gene>
    <name evidence="2" type="ORF">CROS1456_LOCUS6401</name>
    <name evidence="3" type="ORF">HKI87_10g61830</name>
</gene>
<organism evidence="2">
    <name type="scientific">Chloropicon roscoffensis</name>
    <dbReference type="NCBI Taxonomy" id="1461544"/>
    <lineage>
        <taxon>Eukaryota</taxon>
        <taxon>Viridiplantae</taxon>
        <taxon>Chlorophyta</taxon>
        <taxon>Chloropicophyceae</taxon>
        <taxon>Chloropicales</taxon>
        <taxon>Chloropicaceae</taxon>
        <taxon>Chloropicon</taxon>
    </lineage>
</organism>
<evidence type="ECO:0000313" key="4">
    <source>
        <dbReference type="Proteomes" id="UP001472866"/>
    </source>
</evidence>
<keyword evidence="1" id="KW-0732">Signal</keyword>
<evidence type="ECO:0000313" key="2">
    <source>
        <dbReference type="EMBL" id="CAE0193311.1"/>
    </source>
</evidence>
<proteinExistence type="predicted"/>
<dbReference type="EMBL" id="HBHZ01008281">
    <property type="protein sequence ID" value="CAE0193311.1"/>
    <property type="molecule type" value="Transcribed_RNA"/>
</dbReference>
<feature type="signal peptide" evidence="1">
    <location>
        <begin position="1"/>
        <end position="22"/>
    </location>
</feature>
<dbReference type="EMBL" id="CP151510">
    <property type="protein sequence ID" value="WZN64626.1"/>
    <property type="molecule type" value="Genomic_DNA"/>
</dbReference>
<dbReference type="Proteomes" id="UP001472866">
    <property type="component" value="Chromosome 10"/>
</dbReference>
<keyword evidence="4" id="KW-1185">Reference proteome</keyword>
<evidence type="ECO:0000313" key="3">
    <source>
        <dbReference type="EMBL" id="WZN64626.1"/>
    </source>
</evidence>
<dbReference type="AlphaFoldDB" id="A0A7S3FT75"/>
<dbReference type="PANTHER" id="PTHR33973">
    <property type="entry name" value="OS07G0153300 PROTEIN"/>
    <property type="match status" value="1"/>
</dbReference>
<sequence>MWSTFVLQFLSLLWFVSRNAVALLPTVALDLARLLLDKGPRDAAEEKSAVFYEGHVEHARSLPVKNRFKYDVRVCLINLDNPPAWWRTPSNEGETSLRADQVRARCGTAGPVWLLTIPSCCGYSQNPICVYYAYAEDGETLERCVAEVTNTPWGERVVFNFEPEMREPYPKSLHVSPFMDMKNTWRISTEAPTKGKGLRVDIRVGHPEHGNYFFARLSCRQSIWASDRSERANLSTWRRYGYMPQRVAVWIYWQALVLLWKGAPVFQHPDLGSYSRGVERDMRERQPKPALLSWDFGRVPWPFNRG</sequence>
<accession>A0A7S3FT75</accession>
<feature type="chain" id="PRO_5044661302" evidence="1">
    <location>
        <begin position="23"/>
        <end position="306"/>
    </location>
</feature>
<evidence type="ECO:0000256" key="1">
    <source>
        <dbReference type="SAM" id="SignalP"/>
    </source>
</evidence>